<evidence type="ECO:0000259" key="3">
    <source>
        <dbReference type="Pfam" id="PF07705"/>
    </source>
</evidence>
<organism evidence="4 5">
    <name type="scientific">Arundinibacter roseus</name>
    <dbReference type="NCBI Taxonomy" id="2070510"/>
    <lineage>
        <taxon>Bacteria</taxon>
        <taxon>Pseudomonadati</taxon>
        <taxon>Bacteroidota</taxon>
        <taxon>Cytophagia</taxon>
        <taxon>Cytophagales</taxon>
        <taxon>Spirosomataceae</taxon>
        <taxon>Arundinibacter</taxon>
    </lineage>
</organism>
<dbReference type="InterPro" id="IPR013783">
    <property type="entry name" value="Ig-like_fold"/>
</dbReference>
<feature type="domain" description="CARDB" evidence="3">
    <location>
        <begin position="770"/>
        <end position="871"/>
    </location>
</feature>
<dbReference type="Pfam" id="PF01364">
    <property type="entry name" value="Peptidase_C25"/>
    <property type="match status" value="1"/>
</dbReference>
<dbReference type="InterPro" id="IPR029030">
    <property type="entry name" value="Caspase-like_dom_sf"/>
</dbReference>
<evidence type="ECO:0000259" key="2">
    <source>
        <dbReference type="Pfam" id="PF01364"/>
    </source>
</evidence>
<evidence type="ECO:0000256" key="1">
    <source>
        <dbReference type="SAM" id="SignalP"/>
    </source>
</evidence>
<keyword evidence="5" id="KW-1185">Reference proteome</keyword>
<reference evidence="4 5" key="1">
    <citation type="submission" date="2019-02" db="EMBL/GenBank/DDBJ databases">
        <title>Arundinibacter roseus gen. nov., sp. nov., a new member of the family Cytophagaceae.</title>
        <authorList>
            <person name="Szuroczki S."/>
            <person name="Khayer B."/>
            <person name="Sproer C."/>
            <person name="Toumi M."/>
            <person name="Szabo A."/>
            <person name="Felfoldi T."/>
            <person name="Schumann P."/>
            <person name="Toth E."/>
        </authorList>
    </citation>
    <scope>NUCLEOTIDE SEQUENCE [LARGE SCALE GENOMIC DNA]</scope>
    <source>
        <strain evidence="4 5">DMA-k-7a</strain>
    </source>
</reference>
<dbReference type="CDD" id="cd02258">
    <property type="entry name" value="Peptidase_C25_N"/>
    <property type="match status" value="1"/>
</dbReference>
<evidence type="ECO:0000313" key="4">
    <source>
        <dbReference type="EMBL" id="TDB64139.1"/>
    </source>
</evidence>
<feature type="domain" description="Gingipain" evidence="2">
    <location>
        <begin position="399"/>
        <end position="756"/>
    </location>
</feature>
<dbReference type="GO" id="GO:0008234">
    <property type="term" value="F:cysteine-type peptidase activity"/>
    <property type="evidence" value="ECO:0007669"/>
    <property type="project" value="InterPro"/>
</dbReference>
<gene>
    <name evidence="4" type="ORF">EZE20_14460</name>
</gene>
<evidence type="ECO:0000313" key="5">
    <source>
        <dbReference type="Proteomes" id="UP000295706"/>
    </source>
</evidence>
<dbReference type="OrthoDB" id="9757650at2"/>
<name>A0A4R4KCV3_9BACT</name>
<dbReference type="Gene3D" id="2.60.40.10">
    <property type="entry name" value="Immunoglobulins"/>
    <property type="match status" value="1"/>
</dbReference>
<dbReference type="SUPFAM" id="SSF52129">
    <property type="entry name" value="Caspase-like"/>
    <property type="match status" value="1"/>
</dbReference>
<feature type="chain" id="PRO_5020463797" description="Gingipain domain-containing protein" evidence="1">
    <location>
        <begin position="21"/>
        <end position="1303"/>
    </location>
</feature>
<evidence type="ECO:0008006" key="6">
    <source>
        <dbReference type="Google" id="ProtNLM"/>
    </source>
</evidence>
<dbReference type="InterPro" id="IPR001769">
    <property type="entry name" value="Gingipain"/>
</dbReference>
<comment type="caution">
    <text evidence="4">The sequence shown here is derived from an EMBL/GenBank/DDBJ whole genome shotgun (WGS) entry which is preliminary data.</text>
</comment>
<feature type="signal peptide" evidence="1">
    <location>
        <begin position="1"/>
        <end position="20"/>
    </location>
</feature>
<sequence length="1303" mass="145087">MPLAFRLFLCFLFVGFQAIAQAPYGNEWINPEQNYLRLGIRQEGWYRLGVADLRKHGFHPDSIPAHSLQLFRRGKEVAIHVKGEADGQLDSEDFIEFYGQSNDGQPDSLLYVNSAAMPHPHYSLYSDTAAYFLTWRTDALPGRRITTTAVSATAEKASFHTEKVRQIFTRDYPAGAIYPYGAWYDDGYILTPYDVGEGWTGPARGTNQWETLRLQTVNPLREAFAQARVKILFVGRFAGEHLVEVWVGNATKQSRKLGEISWKDYNTTLFQASLQPQDLLDDGTVQISFVPRKPGESVSASYVAWEYPQQLLLPENTSQKHFYPTGSGDLSFENISEDVRFFDVSNPENPRQLLYNSTSTGIRFSPQNDRDILLVSQPLAVTNLRKVEFKTVLAANYNYLILTHPLMRKPVAGSADPVADYAAYRASTAGGNFSPLILNADEVADRFNYGEPGPLGIRRALRWLHEQGKLEFMFIIGRSRSPQIVRPQTNAREEDMVPSAGWPDSDIALGMNLDAANPNVPLVPIGRLNAYTSQNVWDYFQKVKQHESAPSTAPWRKNILHLSGGRSVPELSNFKGFVNTYQSKIIASGLAPAVQTISKQTTDPVEKFDIAPLVNQGLALVTLFGHSSLTVTDIDVGFASNDALGYRNQGRYPAVIANGCAVGNFYFGPTPLSTDWVLTPNRGAILFLAHTHNGLVGPMHAYSQWMYEVLADSAFTSLPFGTIMKEAVRRYMRSRTLLTDRITVQQMNLQGDPAIRIFPATRPDYQWDEPSLRISNFRGTALTALDDSLRVQAVVQNNGRFRQQTYTVRLRRSLGDALLDEILLHQQPIYIRDTLNFTIPNLSRQSGTELWQLSLDPENEIDEEDENNNEISIPVEIGEGGAVPLLPEDGARIDRSPILLVAQIPEERLGEEVVFEWATEADFQKLMGQASYTTNARIVRHTLILPDSARIFWRVFMKGDSAQRLRSFRFGDDLAATPQLPEGIAYATPISPLELTEGAPFETQVTFENSSQEAFKDSIQIQSREFRAGRWLTDTFAIAPVAGLGKSSFKISRATAGFSGLQQIFITFNTTQLPEQLYSNNSIGLRYTVLPDRSLPVLDVTVDGRRLTNREAISSQATVQIRLTDANPFALPTDVSGFNVQILPLCAGCALVEIELQNALLTRLSPTTIQLETNLPALAAGDYELNIEGKDAFGNAATYQIQFRIADKNQVIAVIASPNPVTKWVTFSLNLEGKSSPSRWHVQVYDSNGKSIANLSKPAHLGLNELLWEPAGLAAGLYFYSLFLEGAEWPTAAVEQGKILVSH</sequence>
<protein>
    <recommendedName>
        <fullName evidence="6">Gingipain domain-containing protein</fullName>
    </recommendedName>
</protein>
<proteinExistence type="predicted"/>
<dbReference type="GO" id="GO:0006508">
    <property type="term" value="P:proteolysis"/>
    <property type="evidence" value="ECO:0007669"/>
    <property type="project" value="InterPro"/>
</dbReference>
<dbReference type="EMBL" id="SMJU01000008">
    <property type="protein sequence ID" value="TDB64139.1"/>
    <property type="molecule type" value="Genomic_DNA"/>
</dbReference>
<dbReference type="Gene3D" id="3.40.50.1460">
    <property type="match status" value="1"/>
</dbReference>
<keyword evidence="1" id="KW-0732">Signal</keyword>
<dbReference type="Pfam" id="PF07705">
    <property type="entry name" value="CARDB"/>
    <property type="match status" value="1"/>
</dbReference>
<dbReference type="InterPro" id="IPR011635">
    <property type="entry name" value="CARDB"/>
</dbReference>
<accession>A0A4R4KCV3</accession>
<dbReference type="RefSeq" id="WP_132118851.1">
    <property type="nucleotide sequence ID" value="NZ_SMJU01000008.1"/>
</dbReference>
<dbReference type="Proteomes" id="UP000295706">
    <property type="component" value="Unassembled WGS sequence"/>
</dbReference>